<dbReference type="CDD" id="cd12257">
    <property type="entry name" value="RRM1_RBM26_like"/>
    <property type="match status" value="1"/>
</dbReference>
<keyword evidence="3" id="KW-0862">Zinc</keyword>
<gene>
    <name evidence="7" type="ORF">DH2020_009463</name>
</gene>
<dbReference type="SMART" id="SM00356">
    <property type="entry name" value="ZnF_C3H1"/>
    <property type="match status" value="1"/>
</dbReference>
<feature type="zinc finger region" description="C3H1-type" evidence="3">
    <location>
        <begin position="226"/>
        <end position="254"/>
    </location>
</feature>
<feature type="region of interest" description="Disordered" evidence="4">
    <location>
        <begin position="1"/>
        <end position="83"/>
    </location>
</feature>
<dbReference type="InterPro" id="IPR045137">
    <property type="entry name" value="RBM26/27"/>
</dbReference>
<feature type="region of interest" description="Disordered" evidence="4">
    <location>
        <begin position="434"/>
        <end position="470"/>
    </location>
</feature>
<dbReference type="Gene3D" id="3.30.70.330">
    <property type="match status" value="2"/>
</dbReference>
<dbReference type="InterPro" id="IPR000504">
    <property type="entry name" value="RRM_dom"/>
</dbReference>
<proteinExistence type="predicted"/>
<feature type="compositionally biased region" description="Basic and acidic residues" evidence="4">
    <location>
        <begin position="457"/>
        <end position="467"/>
    </location>
</feature>
<dbReference type="SUPFAM" id="SSF54928">
    <property type="entry name" value="RNA-binding domain, RBD"/>
    <property type="match status" value="1"/>
</dbReference>
<protein>
    <recommendedName>
        <fullName evidence="9">Zinc finger CCCH domain-containing protein</fullName>
    </recommendedName>
</protein>
<evidence type="ECO:0000256" key="3">
    <source>
        <dbReference type="PROSITE-ProRule" id="PRU00723"/>
    </source>
</evidence>
<feature type="domain" description="RRM" evidence="5">
    <location>
        <begin position="478"/>
        <end position="550"/>
    </location>
</feature>
<dbReference type="PROSITE" id="PS50102">
    <property type="entry name" value="RRM"/>
    <property type="match status" value="1"/>
</dbReference>
<dbReference type="Proteomes" id="UP001318860">
    <property type="component" value="Unassembled WGS sequence"/>
</dbReference>
<keyword evidence="3" id="KW-0479">Metal-binding</keyword>
<accession>A0ABR0X9E0</accession>
<feature type="region of interest" description="Disordered" evidence="4">
    <location>
        <begin position="373"/>
        <end position="396"/>
    </location>
</feature>
<dbReference type="InterPro" id="IPR035979">
    <property type="entry name" value="RBD_domain_sf"/>
</dbReference>
<dbReference type="PANTHER" id="PTHR14398:SF0">
    <property type="entry name" value="ZINC FINGER PROTEIN SWM"/>
    <property type="match status" value="1"/>
</dbReference>
<reference evidence="7 8" key="1">
    <citation type="journal article" date="2021" name="Comput. Struct. Biotechnol. J.">
        <title>De novo genome assembly of the potent medicinal plant Rehmannia glutinosa using nanopore technology.</title>
        <authorList>
            <person name="Ma L."/>
            <person name="Dong C."/>
            <person name="Song C."/>
            <person name="Wang X."/>
            <person name="Zheng X."/>
            <person name="Niu Y."/>
            <person name="Chen S."/>
            <person name="Feng W."/>
        </authorList>
    </citation>
    <scope>NUCLEOTIDE SEQUENCE [LARGE SCALE GENOMIC DNA]</scope>
    <source>
        <strain evidence="7">DH-2019</strain>
    </source>
</reference>
<evidence type="ECO:0000256" key="1">
    <source>
        <dbReference type="ARBA" id="ARBA00022884"/>
    </source>
</evidence>
<feature type="compositionally biased region" description="Polar residues" evidence="4">
    <location>
        <begin position="709"/>
        <end position="724"/>
    </location>
</feature>
<dbReference type="InterPro" id="IPR000571">
    <property type="entry name" value="Znf_CCCH"/>
</dbReference>
<dbReference type="PANTHER" id="PTHR14398">
    <property type="entry name" value="RNA RECOGNITION RRM/RNP DOMAIN"/>
    <property type="match status" value="1"/>
</dbReference>
<keyword evidence="1 2" id="KW-0694">RNA-binding</keyword>
<evidence type="ECO:0000313" key="7">
    <source>
        <dbReference type="EMBL" id="KAK6155215.1"/>
    </source>
</evidence>
<feature type="compositionally biased region" description="Acidic residues" evidence="4">
    <location>
        <begin position="19"/>
        <end position="34"/>
    </location>
</feature>
<name>A0ABR0X9E0_REHGL</name>
<keyword evidence="8" id="KW-1185">Reference proteome</keyword>
<evidence type="ECO:0000259" key="5">
    <source>
        <dbReference type="PROSITE" id="PS50102"/>
    </source>
</evidence>
<dbReference type="PROSITE" id="PS50103">
    <property type="entry name" value="ZF_C3H1"/>
    <property type="match status" value="1"/>
</dbReference>
<evidence type="ECO:0008006" key="9">
    <source>
        <dbReference type="Google" id="ProtNLM"/>
    </source>
</evidence>
<dbReference type="EMBL" id="JABTTQ020000005">
    <property type="protein sequence ID" value="KAK6155215.1"/>
    <property type="molecule type" value="Genomic_DNA"/>
</dbReference>
<feature type="domain" description="C3H1-type" evidence="6">
    <location>
        <begin position="226"/>
        <end position="254"/>
    </location>
</feature>
<feature type="region of interest" description="Disordered" evidence="4">
    <location>
        <begin position="666"/>
        <end position="729"/>
    </location>
</feature>
<organism evidence="7 8">
    <name type="scientific">Rehmannia glutinosa</name>
    <name type="common">Chinese foxglove</name>
    <dbReference type="NCBI Taxonomy" id="99300"/>
    <lineage>
        <taxon>Eukaryota</taxon>
        <taxon>Viridiplantae</taxon>
        <taxon>Streptophyta</taxon>
        <taxon>Embryophyta</taxon>
        <taxon>Tracheophyta</taxon>
        <taxon>Spermatophyta</taxon>
        <taxon>Magnoliopsida</taxon>
        <taxon>eudicotyledons</taxon>
        <taxon>Gunneridae</taxon>
        <taxon>Pentapetalae</taxon>
        <taxon>asterids</taxon>
        <taxon>lamiids</taxon>
        <taxon>Lamiales</taxon>
        <taxon>Orobanchaceae</taxon>
        <taxon>Rehmannieae</taxon>
        <taxon>Rehmannia</taxon>
    </lineage>
</organism>
<feature type="compositionally biased region" description="Polar residues" evidence="4">
    <location>
        <begin position="845"/>
        <end position="855"/>
    </location>
</feature>
<feature type="compositionally biased region" description="Basic and acidic residues" evidence="4">
    <location>
        <begin position="691"/>
        <end position="708"/>
    </location>
</feature>
<evidence type="ECO:0000256" key="4">
    <source>
        <dbReference type="SAM" id="MobiDB-lite"/>
    </source>
</evidence>
<evidence type="ECO:0000256" key="2">
    <source>
        <dbReference type="PROSITE-ProRule" id="PRU00176"/>
    </source>
</evidence>
<evidence type="ECO:0000313" key="8">
    <source>
        <dbReference type="Proteomes" id="UP001318860"/>
    </source>
</evidence>
<dbReference type="Pfam" id="PF00076">
    <property type="entry name" value="RRM_1"/>
    <property type="match status" value="1"/>
</dbReference>
<feature type="region of interest" description="Disordered" evidence="4">
    <location>
        <begin position="845"/>
        <end position="907"/>
    </location>
</feature>
<comment type="caution">
    <text evidence="7">The sequence shown here is derived from an EMBL/GenBank/DDBJ whole genome shotgun (WGS) entry which is preliminary data.</text>
</comment>
<evidence type="ECO:0000259" key="6">
    <source>
        <dbReference type="PROSITE" id="PS50103"/>
    </source>
</evidence>
<dbReference type="InterPro" id="IPR012677">
    <property type="entry name" value="Nucleotide-bd_a/b_plait_sf"/>
</dbReference>
<feature type="region of interest" description="Disordered" evidence="4">
    <location>
        <begin position="562"/>
        <end position="596"/>
    </location>
</feature>
<feature type="compositionally biased region" description="Low complexity" evidence="4">
    <location>
        <begin position="895"/>
        <end position="907"/>
    </location>
</feature>
<sequence length="907" mass="99323">MELKVSPEKPGFSSSDLASDPEDKEISEGEDEDDDRNHKHRRREAHSQSLEGDSLDQGFTRPYRKRNRPFENGYSYREGDSQASETWRNYNIASDREFPSRFEKRRSNQASFSKAPVELHQRIRGNQTVPGEVGPVRGRGREPIPWGIRDSRLGLVDVSSQIVQPGYVPSALFGGRGLPNVSNAQSTPWNAFGLVPGIPNGGLDSLHPLGLQGALRPAISPPLNIGIPRQRCRDFEERGFCLRGDMCPMEHGVNRIVVEDVQSLSQFNLPVAIPGSQLLGSSSGQGALPVNNKAFHARINKPGMTEDGFGLNGGVLGGSIAGASDVYDPDQPLWTSDDPETSAALLALNQSNADGTESFLDVDPSDRQKIESIGGFNDEPPLRSATAGSQSSSVWGRIGGLKRSSEAKEKIDSVGTSSSYIERDIKSEKALSTSLPDVPHQGKQMNVDGNGPLVKDSSLKKHSDSVRSIRKPSQKSLRTLFVHGIPPKDNRREALLSHFQKFGEVIDIYIPAHSERAFVQFSKREEAEAALQAPDAVMGNRFIKLWWANRDNVPDNGISGTSSVPITPRGMTLNPALSHPSVLDKGKENSHSASVKDGNVHAPVVQLPVYDHPKPMVSNGPKAPPLQQKKLESLELLKEELRKKQEMLDQKRNEFRRQLDKLEKQAVGSKDVTVSDLTPKRLKGETPPNRAKAETSKSSPRENVKTEDTTSADLAVTNTSTSNPIVPVQEPLKPSFRPLALPGTPFVVNRFKLDNRPTTFRIVSPLPAGLANVAALEEHFSTYGELSSVELEESEKETNDASVSSNVSARVSFTTRHFAEKAFSHGKSWQGHKLQFMWVPSINSGKESGDANVQPSEKDAPTLYHKTAALGTDEPERQTLEANADSVERDKESKSTSTSFSSEKQLS</sequence>
<dbReference type="SMART" id="SM00360">
    <property type="entry name" value="RRM"/>
    <property type="match status" value="2"/>
</dbReference>
<keyword evidence="3" id="KW-0863">Zinc-finger</keyword>